<dbReference type="InterPro" id="IPR006551">
    <property type="entry name" value="Polynucleotide_phosphatase"/>
</dbReference>
<sequence>MDAFLVRKDEKTRLGNTHRFYVSPDTVFRNDGLKDLELTKGDSVKIAAFDLDGTLIHTRSKSAFAKDSQDWEPFSDEVKPKLKALHDEGYVIVIFTNQKGLTSTRFPISVADFKTKMRSIVSLFDVPIAVYAAMERDRYRKPNTGMFRMLKRDLRKLGVSISETCVFVGDAAGRPKDHSADDKGLWENIVKETNVQWGFRVPEDFWTN</sequence>
<accession>A0A8J6E237</accession>
<organism evidence="1 2">
    <name type="scientific">Carpediemonas membranifera</name>
    <dbReference type="NCBI Taxonomy" id="201153"/>
    <lineage>
        <taxon>Eukaryota</taxon>
        <taxon>Metamonada</taxon>
        <taxon>Carpediemonas-like organisms</taxon>
        <taxon>Carpediemonas</taxon>
    </lineage>
</organism>
<evidence type="ECO:0000313" key="2">
    <source>
        <dbReference type="Proteomes" id="UP000717585"/>
    </source>
</evidence>
<dbReference type="GO" id="GO:0046404">
    <property type="term" value="F:ATP-dependent polydeoxyribonucleotide 5'-hydroxyl-kinase activity"/>
    <property type="evidence" value="ECO:0007669"/>
    <property type="project" value="TreeGrafter"/>
</dbReference>
<dbReference type="Gene3D" id="3.40.50.1000">
    <property type="entry name" value="HAD superfamily/HAD-like"/>
    <property type="match status" value="1"/>
</dbReference>
<gene>
    <name evidence="1" type="ORF">J8273_6162</name>
</gene>
<name>A0A8J6E237_9EUKA</name>
<keyword evidence="1" id="KW-0808">Transferase</keyword>
<dbReference type="InterPro" id="IPR023214">
    <property type="entry name" value="HAD_sf"/>
</dbReference>
<dbReference type="GO" id="GO:0006281">
    <property type="term" value="P:DNA repair"/>
    <property type="evidence" value="ECO:0007669"/>
    <property type="project" value="TreeGrafter"/>
</dbReference>
<dbReference type="NCBIfam" id="TIGR01664">
    <property type="entry name" value="DNA-3'-Pase"/>
    <property type="match status" value="1"/>
</dbReference>
<keyword evidence="2" id="KW-1185">Reference proteome</keyword>
<dbReference type="SUPFAM" id="SSF56784">
    <property type="entry name" value="HAD-like"/>
    <property type="match status" value="1"/>
</dbReference>
<dbReference type="PANTHER" id="PTHR12083">
    <property type="entry name" value="BIFUNCTIONAL POLYNUCLEOTIDE PHOSPHATASE/KINASE"/>
    <property type="match status" value="1"/>
</dbReference>
<reference evidence="1" key="1">
    <citation type="submission" date="2021-05" db="EMBL/GenBank/DDBJ databases">
        <title>A free-living protist that lacks canonical eukaryotic 1 DNA replication and segregation systems.</title>
        <authorList>
            <person name="Salas-Leiva D.E."/>
            <person name="Tromer E.C."/>
            <person name="Curtis B.A."/>
            <person name="Jerlstrom-Hultqvist J."/>
            <person name="Kolisko M."/>
            <person name="Yi Z."/>
            <person name="Salas-Leiva J.S."/>
            <person name="Gallot-Lavallee L."/>
            <person name="Kops G.J.P.L."/>
            <person name="Archibald J.M."/>
            <person name="Simpson A.G.B."/>
            <person name="Roger A.J."/>
        </authorList>
    </citation>
    <scope>NUCLEOTIDE SEQUENCE</scope>
    <source>
        <strain evidence="1">BICM</strain>
    </source>
</reference>
<keyword evidence="1" id="KW-0418">Kinase</keyword>
<dbReference type="InterPro" id="IPR036412">
    <property type="entry name" value="HAD-like_sf"/>
</dbReference>
<dbReference type="InterPro" id="IPR013954">
    <property type="entry name" value="PNK3P"/>
</dbReference>
<dbReference type="Proteomes" id="UP000717585">
    <property type="component" value="Unassembled WGS sequence"/>
</dbReference>
<comment type="caution">
    <text evidence="1">The sequence shown here is derived from an EMBL/GenBank/DDBJ whole genome shotgun (WGS) entry which is preliminary data.</text>
</comment>
<dbReference type="PANTHER" id="PTHR12083:SF9">
    <property type="entry name" value="BIFUNCTIONAL POLYNUCLEOTIDE PHOSPHATASE_KINASE"/>
    <property type="match status" value="1"/>
</dbReference>
<dbReference type="GO" id="GO:0046403">
    <property type="term" value="F:polynucleotide 3'-phosphatase activity"/>
    <property type="evidence" value="ECO:0007669"/>
    <property type="project" value="TreeGrafter"/>
</dbReference>
<dbReference type="InterPro" id="IPR006549">
    <property type="entry name" value="HAD-SF_hydro_IIIA"/>
</dbReference>
<dbReference type="OrthoDB" id="19045at2759"/>
<proteinExistence type="predicted"/>
<evidence type="ECO:0000313" key="1">
    <source>
        <dbReference type="EMBL" id="KAG9391402.1"/>
    </source>
</evidence>
<dbReference type="NCBIfam" id="TIGR01662">
    <property type="entry name" value="HAD-SF-IIIA"/>
    <property type="match status" value="1"/>
</dbReference>
<dbReference type="AlphaFoldDB" id="A0A8J6E237"/>
<dbReference type="EMBL" id="JAHDYR010000053">
    <property type="protein sequence ID" value="KAG9391402.1"/>
    <property type="molecule type" value="Genomic_DNA"/>
</dbReference>
<protein>
    <submittedName>
        <fullName evidence="1">Polynucleotide kinase 3 phosphatase</fullName>
    </submittedName>
</protein>
<dbReference type="Pfam" id="PF08645">
    <property type="entry name" value="PNK3P"/>
    <property type="match status" value="1"/>
</dbReference>
<dbReference type="GO" id="GO:0003690">
    <property type="term" value="F:double-stranded DNA binding"/>
    <property type="evidence" value="ECO:0007669"/>
    <property type="project" value="TreeGrafter"/>
</dbReference>